<dbReference type="Proteomes" id="UP001362999">
    <property type="component" value="Unassembled WGS sequence"/>
</dbReference>
<evidence type="ECO:0000313" key="2">
    <source>
        <dbReference type="Proteomes" id="UP001362999"/>
    </source>
</evidence>
<dbReference type="InterPro" id="IPR032675">
    <property type="entry name" value="LRR_dom_sf"/>
</dbReference>
<protein>
    <recommendedName>
        <fullName evidence="3">F-box domain-containing protein</fullName>
    </recommendedName>
</protein>
<reference evidence="1 2" key="1">
    <citation type="journal article" date="2024" name="J Genomics">
        <title>Draft genome sequencing and assembly of Favolaschia claudopus CIRM-BRFM 2984 isolated from oak limbs.</title>
        <authorList>
            <person name="Navarro D."/>
            <person name="Drula E."/>
            <person name="Chaduli D."/>
            <person name="Cazenave R."/>
            <person name="Ahrendt S."/>
            <person name="Wang J."/>
            <person name="Lipzen A."/>
            <person name="Daum C."/>
            <person name="Barry K."/>
            <person name="Grigoriev I.V."/>
            <person name="Favel A."/>
            <person name="Rosso M.N."/>
            <person name="Martin F."/>
        </authorList>
    </citation>
    <scope>NUCLEOTIDE SEQUENCE [LARGE SCALE GENOMIC DNA]</scope>
    <source>
        <strain evidence="1 2">CIRM-BRFM 2984</strain>
    </source>
</reference>
<dbReference type="EMBL" id="JAWWNJ010000028">
    <property type="protein sequence ID" value="KAK7028320.1"/>
    <property type="molecule type" value="Genomic_DNA"/>
</dbReference>
<proteinExistence type="predicted"/>
<organism evidence="1 2">
    <name type="scientific">Favolaschia claudopus</name>
    <dbReference type="NCBI Taxonomy" id="2862362"/>
    <lineage>
        <taxon>Eukaryota</taxon>
        <taxon>Fungi</taxon>
        <taxon>Dikarya</taxon>
        <taxon>Basidiomycota</taxon>
        <taxon>Agaricomycotina</taxon>
        <taxon>Agaricomycetes</taxon>
        <taxon>Agaricomycetidae</taxon>
        <taxon>Agaricales</taxon>
        <taxon>Marasmiineae</taxon>
        <taxon>Mycenaceae</taxon>
        <taxon>Favolaschia</taxon>
    </lineage>
</organism>
<evidence type="ECO:0008006" key="3">
    <source>
        <dbReference type="Google" id="ProtNLM"/>
    </source>
</evidence>
<accession>A0AAW0BPU2</accession>
<dbReference type="Gene3D" id="3.80.10.10">
    <property type="entry name" value="Ribonuclease Inhibitor"/>
    <property type="match status" value="1"/>
</dbReference>
<comment type="caution">
    <text evidence="1">The sequence shown here is derived from an EMBL/GenBank/DDBJ whole genome shotgun (WGS) entry which is preliminary data.</text>
</comment>
<evidence type="ECO:0000313" key="1">
    <source>
        <dbReference type="EMBL" id="KAK7028320.1"/>
    </source>
</evidence>
<keyword evidence="2" id="KW-1185">Reference proteome</keyword>
<gene>
    <name evidence="1" type="ORF">R3P38DRAFT_2935367</name>
</gene>
<sequence length="507" mass="57291">MELWEAIKGAAAGVCAANATSIYPISAPECPSLLNLVVAWTRPRSDSCHPLTSPPLSHIVTMNANTTISRLPFEILHEIFLMCILSSMESNQFYIQIVLSHVCLQWRDMILDSPLLYPHIFTLAPNSDKCHQLTRAFFQRSQNLNVGVTLDVTDTPIHSDREFALLVKNAHRIDSLELRCDDMDQVPALLACLPVALPEVKLFRVIARHGHRELLHRDLQFTFCLQPGAGCAPICVPFVHGVIQWRNWDTSGITHLYLNGLSPAARPSMEDLWHILNGCRNTLQVLEYKGWTPFWHGPESVLRRIKFPRLRQVELLWMNNICPVAGLIFAPNLQVLKLQNGLKIGNPYPWEGPYEEHDPRFPKTNIVHLLECLEPSCGALQHLSLYGIKDCPRSAVDSFFASLPALDALIFFHVCPSIEDALFQPECRYHPSTQVIFPQLRSLSIPKADVSDLGRLLLRHKRLPVAPIRTLYVMEDMETALKEKTIHTIIEACKEESGLTMTVVGQH</sequence>
<dbReference type="SUPFAM" id="SSF52047">
    <property type="entry name" value="RNI-like"/>
    <property type="match status" value="1"/>
</dbReference>
<name>A0AAW0BPU2_9AGAR</name>
<dbReference type="AlphaFoldDB" id="A0AAW0BPU2"/>